<dbReference type="SUPFAM" id="SSF54637">
    <property type="entry name" value="Thioesterase/thiol ester dehydrase-isomerase"/>
    <property type="match status" value="2"/>
</dbReference>
<dbReference type="STRING" id="417102.CA982_02180"/>
<protein>
    <submittedName>
        <fullName evidence="4">3-alpha,7-alpha, 12-alpha-trihydroxy-5-beta-cholest-24-enoyl-CoA hydratase</fullName>
    </submittedName>
</protein>
<dbReference type="Gene3D" id="3.10.129.10">
    <property type="entry name" value="Hotdog Thioesterase"/>
    <property type="match status" value="2"/>
</dbReference>
<accession>A0A243QFZ0</accession>
<dbReference type="PANTHER" id="PTHR13078:SF59">
    <property type="entry name" value="ENOYL-COA HYDRATASE CHSH3"/>
    <property type="match status" value="1"/>
</dbReference>
<dbReference type="OrthoDB" id="5522043at2"/>
<evidence type="ECO:0000313" key="5">
    <source>
        <dbReference type="Proteomes" id="UP000194632"/>
    </source>
</evidence>
<reference evidence="4 5" key="1">
    <citation type="submission" date="2017-05" db="EMBL/GenBank/DDBJ databases">
        <title>Biotechnological potential of actinobacteria isolated from South African environments.</title>
        <authorList>
            <person name="Le Roes-Hill M."/>
            <person name="Prins A."/>
            <person name="Durrell K.A."/>
        </authorList>
    </citation>
    <scope>NUCLEOTIDE SEQUENCE [LARGE SCALE GENOMIC DNA]</scope>
    <source>
        <strain evidence="4">BS2</strain>
    </source>
</reference>
<dbReference type="GO" id="GO:0044594">
    <property type="term" value="F:17-beta-hydroxysteroid dehydrogenase (NAD+) activity"/>
    <property type="evidence" value="ECO:0007669"/>
    <property type="project" value="TreeGrafter"/>
</dbReference>
<dbReference type="EMBL" id="NGFO01000002">
    <property type="protein sequence ID" value="OUC80564.1"/>
    <property type="molecule type" value="Genomic_DNA"/>
</dbReference>
<comment type="caution">
    <text evidence="4">The sequence shown here is derived from an EMBL/GenBank/DDBJ whole genome shotgun (WGS) entry which is preliminary data.</text>
</comment>
<dbReference type="InterPro" id="IPR054357">
    <property type="entry name" value="MFE-2_N"/>
</dbReference>
<dbReference type="Pfam" id="PF22622">
    <property type="entry name" value="MFE-2_hydrat-2_N"/>
    <property type="match status" value="1"/>
</dbReference>
<organism evidence="4 5">
    <name type="scientific">Gordonia lacunae</name>
    <dbReference type="NCBI Taxonomy" id="417102"/>
    <lineage>
        <taxon>Bacteria</taxon>
        <taxon>Bacillati</taxon>
        <taxon>Actinomycetota</taxon>
        <taxon>Actinomycetes</taxon>
        <taxon>Mycobacteriales</taxon>
        <taxon>Gordoniaceae</taxon>
        <taxon>Gordonia</taxon>
    </lineage>
</organism>
<dbReference type="GO" id="GO:0004300">
    <property type="term" value="F:enoyl-CoA hydratase activity"/>
    <property type="evidence" value="ECO:0007669"/>
    <property type="project" value="TreeGrafter"/>
</dbReference>
<dbReference type="CDD" id="cd03448">
    <property type="entry name" value="HDE_HSD"/>
    <property type="match status" value="1"/>
</dbReference>
<evidence type="ECO:0000256" key="1">
    <source>
        <dbReference type="ARBA" id="ARBA00005254"/>
    </source>
</evidence>
<evidence type="ECO:0000313" key="4">
    <source>
        <dbReference type="EMBL" id="OUC80564.1"/>
    </source>
</evidence>
<keyword evidence="5" id="KW-1185">Reference proteome</keyword>
<evidence type="ECO:0000259" key="3">
    <source>
        <dbReference type="Pfam" id="PF22622"/>
    </source>
</evidence>
<dbReference type="Proteomes" id="UP000194632">
    <property type="component" value="Unassembled WGS sequence"/>
</dbReference>
<evidence type="ECO:0000259" key="2">
    <source>
        <dbReference type="Pfam" id="PF01575"/>
    </source>
</evidence>
<feature type="domain" description="Peroxisomal multifunctional enzyme type 2-like N-terminal" evidence="3">
    <location>
        <begin position="18"/>
        <end position="147"/>
    </location>
</feature>
<feature type="domain" description="MaoC-like" evidence="2">
    <location>
        <begin position="163"/>
        <end position="271"/>
    </location>
</feature>
<dbReference type="AlphaFoldDB" id="A0A243QFZ0"/>
<name>A0A243QFZ0_9ACTN</name>
<dbReference type="GO" id="GO:0006635">
    <property type="term" value="P:fatty acid beta-oxidation"/>
    <property type="evidence" value="ECO:0007669"/>
    <property type="project" value="TreeGrafter"/>
</dbReference>
<dbReference type="InterPro" id="IPR029069">
    <property type="entry name" value="HotDog_dom_sf"/>
</dbReference>
<sequence>MPIDLSVALGAELPEVSFEWSASDAALYNLAVGAAADPMDTTGLEYIHDATPKVLPTFATVAAGFHTTEPPKVSFPGIDIDLAKVVHGSQQVTAYRPLPAAGKATTRTRIAEIQDKGSAAVVVQESVTTDDEGHTLWTSRSSIFAKGEGGFGGERGSSAKVDYPGRAPDHRLTVATLPQQALLYRLCGDRNPLHSDPEFASRAGFPRPILHGLCTYGTVCRVIVDEVLGGDVTAVADYSASFAGVVFPGETLAVEVWEDDSRLLATATVVERDGAKALGNVVCERRR</sequence>
<dbReference type="InterPro" id="IPR002539">
    <property type="entry name" value="MaoC-like_dom"/>
</dbReference>
<comment type="similarity">
    <text evidence="1">Belongs to the enoyl-CoA hydratase/isomerase family.</text>
</comment>
<dbReference type="GO" id="GO:0003857">
    <property type="term" value="F:(3S)-3-hydroxyacyl-CoA dehydrogenase (NAD+) activity"/>
    <property type="evidence" value="ECO:0007669"/>
    <property type="project" value="TreeGrafter"/>
</dbReference>
<dbReference type="RefSeq" id="WP_086533710.1">
    <property type="nucleotide sequence ID" value="NZ_NGFO01000002.1"/>
</dbReference>
<proteinExistence type="inferred from homology"/>
<dbReference type="Pfam" id="PF01575">
    <property type="entry name" value="MaoC_dehydratas"/>
    <property type="match status" value="1"/>
</dbReference>
<gene>
    <name evidence="4" type="ORF">CA982_02180</name>
</gene>
<dbReference type="PANTHER" id="PTHR13078">
    <property type="entry name" value="PEROXISOMAL MULTIFUNCTIONAL ENZYME TYPE 2-RELATED"/>
    <property type="match status" value="1"/>
</dbReference>